<dbReference type="GO" id="GO:0042981">
    <property type="term" value="P:regulation of apoptotic process"/>
    <property type="evidence" value="ECO:0007669"/>
    <property type="project" value="InterPro"/>
</dbReference>
<dbReference type="GO" id="GO:0005829">
    <property type="term" value="C:cytosol"/>
    <property type="evidence" value="ECO:0007669"/>
    <property type="project" value="UniProtKB-SubCell"/>
</dbReference>
<name>A0A6I8Q7C5_XENTR</name>
<dbReference type="PANTHER" id="PTHR46985">
    <property type="entry name" value="NACHT, LRR AND PYD DOMAINS-CONTAINING PROTEIN 1"/>
    <property type="match status" value="1"/>
</dbReference>
<dbReference type="CDD" id="cd08330">
    <property type="entry name" value="CARD_ASC_NALP1"/>
    <property type="match status" value="1"/>
</dbReference>
<proteinExistence type="predicted"/>
<evidence type="ECO:0000256" key="4">
    <source>
        <dbReference type="ARBA" id="ARBA00022859"/>
    </source>
</evidence>
<dbReference type="FunFam" id="1.10.533.10:FF:000013">
    <property type="entry name" value="Apoptosis-associated speck-like protein containing a CARD"/>
    <property type="match status" value="1"/>
</dbReference>
<dbReference type="InterPro" id="IPR033516">
    <property type="entry name" value="CARD8/ASC/NALP1_CARD"/>
</dbReference>
<evidence type="ECO:0000259" key="6">
    <source>
        <dbReference type="PROSITE" id="PS50209"/>
    </source>
</evidence>
<dbReference type="GeneTree" id="ENSGT01070000256401"/>
<dbReference type="GO" id="GO:0045087">
    <property type="term" value="P:innate immune response"/>
    <property type="evidence" value="ECO:0007669"/>
    <property type="project" value="UniProtKB-KW"/>
</dbReference>
<evidence type="ECO:0000256" key="1">
    <source>
        <dbReference type="ARBA" id="ARBA00004514"/>
    </source>
</evidence>
<accession>A0A6I8Q7C5</accession>
<keyword evidence="4" id="KW-0391">Immunity</keyword>
<dbReference type="PROSITE" id="PS50209">
    <property type="entry name" value="CARD"/>
    <property type="match status" value="1"/>
</dbReference>
<reference evidence="7" key="2">
    <citation type="submission" date="2020-05" db="UniProtKB">
        <authorList>
            <consortium name="Ensembl"/>
        </authorList>
    </citation>
    <scope>IDENTIFICATION</scope>
</reference>
<dbReference type="InterPro" id="IPR011029">
    <property type="entry name" value="DEATH-like_dom_sf"/>
</dbReference>
<dbReference type="Ensembl" id="ENSXETT00000084655">
    <property type="protein sequence ID" value="ENSXETP00000065374"/>
    <property type="gene ID" value="ENSXETG00000034437"/>
</dbReference>
<reference evidence="7" key="1">
    <citation type="journal article" date="2010" name="Science">
        <title>The genome of the Western clawed frog Xenopus tropicalis.</title>
        <authorList>
            <person name="Hellsten U."/>
            <person name="Harland R.M."/>
            <person name="Gilchrist M.J."/>
            <person name="Hendrix D."/>
            <person name="Jurka J."/>
            <person name="Kapitonov V."/>
            <person name="Ovcharenko I."/>
            <person name="Putnam N.H."/>
            <person name="Shu S."/>
            <person name="Taher L."/>
            <person name="Blitz I.L."/>
            <person name="Blumberg B."/>
            <person name="Dichmann D.S."/>
            <person name="Dubchak I."/>
            <person name="Amaya E."/>
            <person name="Detter J.C."/>
            <person name="Fletcher R."/>
            <person name="Gerhard D.S."/>
            <person name="Goodstein D."/>
            <person name="Graves T."/>
            <person name="Grigoriev I.V."/>
            <person name="Grimwood J."/>
            <person name="Kawashima T."/>
            <person name="Lindquist E."/>
            <person name="Lucas S.M."/>
            <person name="Mead P.E."/>
            <person name="Mitros T."/>
            <person name="Ogino H."/>
            <person name="Ohta Y."/>
            <person name="Poliakov A.V."/>
            <person name="Pollet N."/>
            <person name="Robert J."/>
            <person name="Salamov A."/>
            <person name="Sater A.K."/>
            <person name="Schmutz J."/>
            <person name="Terry A."/>
            <person name="Vize P.D."/>
            <person name="Warren W.C."/>
            <person name="Wells D."/>
            <person name="Wills A."/>
            <person name="Wilson R.K."/>
            <person name="Zimmerman L.B."/>
            <person name="Zorn A.M."/>
            <person name="Grainger R."/>
            <person name="Grammer T."/>
            <person name="Khokha M.K."/>
            <person name="Richardson P.M."/>
            <person name="Rokhsar D.S."/>
        </authorList>
    </citation>
    <scope>NUCLEOTIDE SEQUENCE [LARGE SCALE GENOMIC DNA]</scope>
    <source>
        <strain evidence="7">Nigerian</strain>
    </source>
</reference>
<evidence type="ECO:0000313" key="7">
    <source>
        <dbReference type="Ensembl" id="ENSXETP00000065374"/>
    </source>
</evidence>
<keyword evidence="5" id="KW-0395">Inflammatory response</keyword>
<keyword evidence="2" id="KW-0963">Cytoplasm</keyword>
<keyword evidence="3" id="KW-0399">Innate immunity</keyword>
<dbReference type="PANTHER" id="PTHR46985:SF2">
    <property type="entry name" value="APOPTOSIS-ASSOCIATED SPECK-LIKE PROTEIN CONTAINING A CARD"/>
    <property type="match status" value="1"/>
</dbReference>
<dbReference type="Gene3D" id="1.10.533.10">
    <property type="entry name" value="Death Domain, Fas"/>
    <property type="match status" value="1"/>
</dbReference>
<organism evidence="7">
    <name type="scientific">Xenopus tropicalis</name>
    <name type="common">Western clawed frog</name>
    <name type="synonym">Silurana tropicalis</name>
    <dbReference type="NCBI Taxonomy" id="8364"/>
    <lineage>
        <taxon>Eukaryota</taxon>
        <taxon>Metazoa</taxon>
        <taxon>Chordata</taxon>
        <taxon>Craniata</taxon>
        <taxon>Vertebrata</taxon>
        <taxon>Euteleostomi</taxon>
        <taxon>Amphibia</taxon>
        <taxon>Batrachia</taxon>
        <taxon>Anura</taxon>
        <taxon>Pipoidea</taxon>
        <taxon>Pipidae</taxon>
        <taxon>Xenopodinae</taxon>
        <taxon>Xenopus</taxon>
        <taxon>Silurana</taxon>
    </lineage>
</organism>
<dbReference type="AlphaFoldDB" id="A0A6I8Q7C5"/>
<feature type="domain" description="CARD" evidence="6">
    <location>
        <begin position="128"/>
        <end position="217"/>
    </location>
</feature>
<dbReference type="GO" id="GO:0006954">
    <property type="term" value="P:inflammatory response"/>
    <property type="evidence" value="ECO:0007669"/>
    <property type="project" value="UniProtKB-KW"/>
</dbReference>
<evidence type="ECO:0000256" key="5">
    <source>
        <dbReference type="ARBA" id="ARBA00023198"/>
    </source>
</evidence>
<protein>
    <recommendedName>
        <fullName evidence="6">CARD domain-containing protein</fullName>
    </recommendedName>
</protein>
<comment type="subcellular location">
    <subcellularLocation>
        <location evidence="1">Cytoplasm</location>
        <location evidence="1">Cytosol</location>
    </subcellularLocation>
</comment>
<dbReference type="Pfam" id="PF00619">
    <property type="entry name" value="CARD"/>
    <property type="match status" value="1"/>
</dbReference>
<evidence type="ECO:0000256" key="2">
    <source>
        <dbReference type="ARBA" id="ARBA00022490"/>
    </source>
</evidence>
<dbReference type="SUPFAM" id="SSF47986">
    <property type="entry name" value="DEATH domain"/>
    <property type="match status" value="1"/>
</dbReference>
<dbReference type="Bgee" id="ENSXETG00000034437">
    <property type="expression patterns" value="Expressed in heart and 6 other cell types or tissues"/>
</dbReference>
<dbReference type="InterPro" id="IPR001315">
    <property type="entry name" value="CARD"/>
</dbReference>
<sequence length="217" mass="24808">MMLYNRNLFEGGRGFLQERNYICRSSAVHFLAMDFIVDDLTSQAREAIYKYCADVSNQRMPVGTSQAPVSRYLAGGSRSVANPFQAWGAGVATGRGPGVYPNPAAPWVEHDNISTMLEEDMIMQMYRNSADGEHFVDKHRTPLINRVANLEPILDELLAKRVLTQEEYDSVRYSGTPQAKMRQLYLYVRGWGITEKDQFYGLLEEKCRPLIRDLERQ</sequence>
<evidence type="ECO:0000256" key="3">
    <source>
        <dbReference type="ARBA" id="ARBA00022588"/>
    </source>
</evidence>
<dbReference type="InterPro" id="IPR051249">
    <property type="entry name" value="NLRP_Inflammasome"/>
</dbReference>